<organism evidence="2 3">
    <name type="scientific">Candidatus Nitrospira allomarina</name>
    <dbReference type="NCBI Taxonomy" id="3020900"/>
    <lineage>
        <taxon>Bacteria</taxon>
        <taxon>Pseudomonadati</taxon>
        <taxon>Nitrospirota</taxon>
        <taxon>Nitrospiria</taxon>
        <taxon>Nitrospirales</taxon>
        <taxon>Nitrospiraceae</taxon>
        <taxon>Nitrospira</taxon>
    </lineage>
</organism>
<dbReference type="Proteomes" id="UP001302719">
    <property type="component" value="Chromosome"/>
</dbReference>
<evidence type="ECO:0000256" key="1">
    <source>
        <dbReference type="SAM" id="MobiDB-lite"/>
    </source>
</evidence>
<dbReference type="RefSeq" id="WP_312642343.1">
    <property type="nucleotide sequence ID" value="NZ_CP116967.1"/>
</dbReference>
<dbReference type="EMBL" id="CP116967">
    <property type="protein sequence ID" value="WNM57632.1"/>
    <property type="molecule type" value="Genomic_DNA"/>
</dbReference>
<dbReference type="KEGG" id="nall:PP769_16925"/>
<feature type="region of interest" description="Disordered" evidence="1">
    <location>
        <begin position="1"/>
        <end position="30"/>
    </location>
</feature>
<sequence length="91" mass="9793">MPRPPFPTGPRPTPRMAGARSPAPPGSPKQFESLRASLLFCPKCQTATPARERLLLVLPTGSLYEYLCAHCGTSTGSKTDQAQSEVRLITP</sequence>
<protein>
    <recommendedName>
        <fullName evidence="4">Cytoplasmic protein</fullName>
    </recommendedName>
</protein>
<keyword evidence="3" id="KW-1185">Reference proteome</keyword>
<feature type="compositionally biased region" description="Pro residues" evidence="1">
    <location>
        <begin position="1"/>
        <end position="13"/>
    </location>
</feature>
<evidence type="ECO:0000313" key="3">
    <source>
        <dbReference type="Proteomes" id="UP001302719"/>
    </source>
</evidence>
<reference evidence="2 3" key="1">
    <citation type="submission" date="2023-01" db="EMBL/GenBank/DDBJ databases">
        <title>Cultivation and genomic characterization of new, ubiquitous marine nitrite-oxidizing bacteria from the Nitrospirales.</title>
        <authorList>
            <person name="Mueller A.J."/>
            <person name="Daebeler A."/>
            <person name="Herbold C.W."/>
            <person name="Kirkegaard R.H."/>
            <person name="Daims H."/>
        </authorList>
    </citation>
    <scope>NUCLEOTIDE SEQUENCE [LARGE SCALE GENOMIC DNA]</scope>
    <source>
        <strain evidence="2 3">VA</strain>
    </source>
</reference>
<evidence type="ECO:0008006" key="4">
    <source>
        <dbReference type="Google" id="ProtNLM"/>
    </source>
</evidence>
<gene>
    <name evidence="2" type="ORF">PP769_16925</name>
</gene>
<proteinExistence type="predicted"/>
<dbReference type="AlphaFoldDB" id="A0AA96GAB0"/>
<name>A0AA96GAB0_9BACT</name>
<evidence type="ECO:0000313" key="2">
    <source>
        <dbReference type="EMBL" id="WNM57632.1"/>
    </source>
</evidence>
<accession>A0AA96GAB0</accession>